<evidence type="ECO:0000256" key="2">
    <source>
        <dbReference type="ARBA" id="ARBA00022691"/>
    </source>
</evidence>
<dbReference type="InterPro" id="IPR023867">
    <property type="entry name" value="Sulphatase_maturase_rSAM"/>
</dbReference>
<dbReference type="SUPFAM" id="SSF102114">
    <property type="entry name" value="Radical SAM enzymes"/>
    <property type="match status" value="1"/>
</dbReference>
<evidence type="ECO:0000256" key="5">
    <source>
        <dbReference type="ARBA" id="ARBA00023014"/>
    </source>
</evidence>
<name>A0A9D1AMG8_9FIRM</name>
<dbReference type="SFLD" id="SFLDS00029">
    <property type="entry name" value="Radical_SAM"/>
    <property type="match status" value="1"/>
</dbReference>
<keyword evidence="5" id="KW-0411">Iron-sulfur</keyword>
<dbReference type="GO" id="GO:0051536">
    <property type="term" value="F:iron-sulfur cluster binding"/>
    <property type="evidence" value="ECO:0007669"/>
    <property type="project" value="UniProtKB-KW"/>
</dbReference>
<dbReference type="InterPro" id="IPR023885">
    <property type="entry name" value="4Fe4S-binding_SPASM_dom"/>
</dbReference>
<dbReference type="NCBIfam" id="TIGR04085">
    <property type="entry name" value="rSAM_more_4Fe4S"/>
    <property type="match status" value="1"/>
</dbReference>
<dbReference type="SFLD" id="SFLDG01067">
    <property type="entry name" value="SPASM/twitch_domain_containing"/>
    <property type="match status" value="1"/>
</dbReference>
<dbReference type="Gene3D" id="3.20.20.70">
    <property type="entry name" value="Aldolase class I"/>
    <property type="match status" value="1"/>
</dbReference>
<dbReference type="NCBIfam" id="TIGR03942">
    <property type="entry name" value="sulfatase_rSAM"/>
    <property type="match status" value="1"/>
</dbReference>
<sequence>MPPINLLVKPASGQCNLHCEYCFYCDLTQKREQASYGMMTEETLDNMMRRVFSFAEHDVTIAYQGGEPTLRGLDFFRLSVELQKKYNTRHLPVHNALQTNGTLLTREWAQFFRENRFLLGVSLDGTKETNDAFRLTKAGKSSYSAVQHGIELLESEGVDFNILTVVHARTARNIGKVYGAFRRRGLRYLQFIPCLDPLGETPGSHPYSLTPKAYGDFLCRLFDCWWQDIEKGEFVSIRQFDNYVQMLLGIPPESCGMSGVCSLQNVVEADGGVYPCDFYVTDRYYLGNVNDNSFEEIYQKREELRFIEESLVPDEECKTCEWRGLCGNGCKRYREPRREDGTFRRNLFCESYRQFFSYAYPRLRAAAMELSRRAPR</sequence>
<dbReference type="EMBL" id="DVGZ01000009">
    <property type="protein sequence ID" value="HIR46180.1"/>
    <property type="molecule type" value="Genomic_DNA"/>
</dbReference>
<organism evidence="8 9">
    <name type="scientific">Candidatus Caccousia avicola</name>
    <dbReference type="NCBI Taxonomy" id="2840721"/>
    <lineage>
        <taxon>Bacteria</taxon>
        <taxon>Bacillati</taxon>
        <taxon>Bacillota</taxon>
        <taxon>Clostridia</taxon>
        <taxon>Eubacteriales</taxon>
        <taxon>Oscillospiraceae</taxon>
        <taxon>Oscillospiraceae incertae sedis</taxon>
        <taxon>Candidatus Caccousia</taxon>
    </lineage>
</organism>
<gene>
    <name evidence="8" type="ORF">IAB89_00775</name>
</gene>
<evidence type="ECO:0000256" key="1">
    <source>
        <dbReference type="ARBA" id="ARBA00001966"/>
    </source>
</evidence>
<dbReference type="AlphaFoldDB" id="A0A9D1AMG8"/>
<comment type="similarity">
    <text evidence="6">Belongs to the radical SAM superfamily. Anaerobic sulfatase-maturating enzyme family.</text>
</comment>
<keyword evidence="2" id="KW-0949">S-adenosyl-L-methionine</keyword>
<dbReference type="Proteomes" id="UP000824242">
    <property type="component" value="Unassembled WGS sequence"/>
</dbReference>
<protein>
    <submittedName>
        <fullName evidence="8">Anaerobic sulfatase maturase</fullName>
    </submittedName>
</protein>
<proteinExistence type="inferred from homology"/>
<evidence type="ECO:0000256" key="4">
    <source>
        <dbReference type="ARBA" id="ARBA00023004"/>
    </source>
</evidence>
<reference evidence="8" key="1">
    <citation type="submission" date="2020-10" db="EMBL/GenBank/DDBJ databases">
        <authorList>
            <person name="Gilroy R."/>
        </authorList>
    </citation>
    <scope>NUCLEOTIDE SEQUENCE</scope>
    <source>
        <strain evidence="8">ChiSxjej1B13-7958</strain>
    </source>
</reference>
<keyword evidence="3" id="KW-0479">Metal-binding</keyword>
<dbReference type="InterPro" id="IPR007197">
    <property type="entry name" value="rSAM"/>
</dbReference>
<dbReference type="CDD" id="cd01335">
    <property type="entry name" value="Radical_SAM"/>
    <property type="match status" value="1"/>
</dbReference>
<evidence type="ECO:0000256" key="6">
    <source>
        <dbReference type="ARBA" id="ARBA00023601"/>
    </source>
</evidence>
<dbReference type="InterPro" id="IPR058240">
    <property type="entry name" value="rSAM_sf"/>
</dbReference>
<dbReference type="SFLD" id="SFLDG01072">
    <property type="entry name" value="dehydrogenase_like"/>
    <property type="match status" value="1"/>
</dbReference>
<evidence type="ECO:0000256" key="3">
    <source>
        <dbReference type="ARBA" id="ARBA00022723"/>
    </source>
</evidence>
<dbReference type="SFLD" id="SFLDF00289">
    <property type="entry name" value="anaerobic_Cys-type_sulfatase-m"/>
    <property type="match status" value="1"/>
</dbReference>
<reference evidence="8" key="2">
    <citation type="journal article" date="2021" name="PeerJ">
        <title>Extensive microbial diversity within the chicken gut microbiome revealed by metagenomics and culture.</title>
        <authorList>
            <person name="Gilroy R."/>
            <person name="Ravi A."/>
            <person name="Getino M."/>
            <person name="Pursley I."/>
            <person name="Horton D.L."/>
            <person name="Alikhan N.F."/>
            <person name="Baker D."/>
            <person name="Gharbi K."/>
            <person name="Hall N."/>
            <person name="Watson M."/>
            <person name="Adriaenssens E.M."/>
            <person name="Foster-Nyarko E."/>
            <person name="Jarju S."/>
            <person name="Secka A."/>
            <person name="Antonio M."/>
            <person name="Oren A."/>
            <person name="Chaudhuri R.R."/>
            <person name="La Ragione R."/>
            <person name="Hildebrand F."/>
            <person name="Pallen M.J."/>
        </authorList>
    </citation>
    <scope>NUCLEOTIDE SEQUENCE</scope>
    <source>
        <strain evidence="8">ChiSxjej1B13-7958</strain>
    </source>
</reference>
<dbReference type="Pfam" id="PF04055">
    <property type="entry name" value="Radical_SAM"/>
    <property type="match status" value="1"/>
</dbReference>
<dbReference type="InterPro" id="IPR034485">
    <property type="entry name" value="Anaerobic_Cys-type_sulfatase-m"/>
</dbReference>
<dbReference type="PANTHER" id="PTHR43273">
    <property type="entry name" value="ANAEROBIC SULFATASE-MATURATING ENZYME HOMOLOG ASLB-RELATED"/>
    <property type="match status" value="1"/>
</dbReference>
<evidence type="ECO:0000313" key="9">
    <source>
        <dbReference type="Proteomes" id="UP000824242"/>
    </source>
</evidence>
<evidence type="ECO:0000259" key="7">
    <source>
        <dbReference type="PROSITE" id="PS51918"/>
    </source>
</evidence>
<dbReference type="NCBIfam" id="NF010321">
    <property type="entry name" value="PRK13758.1"/>
    <property type="match status" value="1"/>
</dbReference>
<dbReference type="SFLD" id="SFLDG01386">
    <property type="entry name" value="main_SPASM_domain-containing"/>
    <property type="match status" value="1"/>
</dbReference>
<dbReference type="PANTHER" id="PTHR43273:SF3">
    <property type="entry name" value="ANAEROBIC SULFATASE-MATURATING ENZYME HOMOLOG ASLB-RELATED"/>
    <property type="match status" value="1"/>
</dbReference>
<dbReference type="SFLD" id="SFLDG01384">
    <property type="entry name" value="thioether_bond_formation_requi"/>
    <property type="match status" value="1"/>
</dbReference>
<dbReference type="PROSITE" id="PS51918">
    <property type="entry name" value="RADICAL_SAM"/>
    <property type="match status" value="1"/>
</dbReference>
<dbReference type="InterPro" id="IPR013785">
    <property type="entry name" value="Aldolase_TIM"/>
</dbReference>
<dbReference type="GO" id="GO:0016491">
    <property type="term" value="F:oxidoreductase activity"/>
    <property type="evidence" value="ECO:0007669"/>
    <property type="project" value="InterPro"/>
</dbReference>
<dbReference type="Pfam" id="PF13186">
    <property type="entry name" value="SPASM"/>
    <property type="match status" value="1"/>
</dbReference>
<dbReference type="GO" id="GO:0046872">
    <property type="term" value="F:metal ion binding"/>
    <property type="evidence" value="ECO:0007669"/>
    <property type="project" value="UniProtKB-KW"/>
</dbReference>
<comment type="caution">
    <text evidence="8">The sequence shown here is derived from an EMBL/GenBank/DDBJ whole genome shotgun (WGS) entry which is preliminary data.</text>
</comment>
<evidence type="ECO:0000313" key="8">
    <source>
        <dbReference type="EMBL" id="HIR46180.1"/>
    </source>
</evidence>
<feature type="domain" description="Radical SAM core" evidence="7">
    <location>
        <begin position="1"/>
        <end position="228"/>
    </location>
</feature>
<keyword evidence="4" id="KW-0408">Iron</keyword>
<comment type="cofactor">
    <cofactor evidence="1">
        <name>[4Fe-4S] cluster</name>
        <dbReference type="ChEBI" id="CHEBI:49883"/>
    </cofactor>
</comment>
<accession>A0A9D1AMG8</accession>